<reference evidence="2" key="2">
    <citation type="submission" date="2023-12" db="EMBL/GenBank/DDBJ databases">
        <authorList>
            <person name="Sun Q."/>
            <person name="Inoue M."/>
        </authorList>
    </citation>
    <scope>NUCLEOTIDE SEQUENCE</scope>
    <source>
        <strain evidence="2">JCM 17590</strain>
    </source>
</reference>
<evidence type="ECO:0000313" key="2">
    <source>
        <dbReference type="EMBL" id="GAA4159137.1"/>
    </source>
</evidence>
<evidence type="ECO:0000313" key="3">
    <source>
        <dbReference type="Proteomes" id="UP001415169"/>
    </source>
</evidence>
<dbReference type="InterPro" id="IPR043519">
    <property type="entry name" value="NT_sf"/>
</dbReference>
<feature type="domain" description="Polymerase nucleotidyl transferase" evidence="1">
    <location>
        <begin position="13"/>
        <end position="58"/>
    </location>
</feature>
<gene>
    <name evidence="2" type="ORF">GCM10022286_13010</name>
</gene>
<comment type="caution">
    <text evidence="2">The sequence shown here is derived from an EMBL/GenBank/DDBJ whole genome shotgun (WGS) entry which is preliminary data.</text>
</comment>
<accession>A0ABP7ZIB7</accession>
<protein>
    <submittedName>
        <fullName evidence="2">Nucleotidyltransferase domain-containing protein</fullName>
    </submittedName>
</protein>
<dbReference type="InterPro" id="IPR002934">
    <property type="entry name" value="Polymerase_NTP_transf_dom"/>
</dbReference>
<dbReference type="Pfam" id="PF01909">
    <property type="entry name" value="NTP_transf_2"/>
    <property type="match status" value="1"/>
</dbReference>
<dbReference type="EMBL" id="BAABBV010000001">
    <property type="protein sequence ID" value="GAA4159137.1"/>
    <property type="molecule type" value="Genomic_DNA"/>
</dbReference>
<name>A0ABP7ZIB7_9MICO</name>
<organism evidence="2 3">
    <name type="scientific">Gryllotalpicola daejeonensis</name>
    <dbReference type="NCBI Taxonomy" id="993087"/>
    <lineage>
        <taxon>Bacteria</taxon>
        <taxon>Bacillati</taxon>
        <taxon>Actinomycetota</taxon>
        <taxon>Actinomycetes</taxon>
        <taxon>Micrococcales</taxon>
        <taxon>Microbacteriaceae</taxon>
        <taxon>Gryllotalpicola</taxon>
    </lineage>
</organism>
<keyword evidence="3" id="KW-1185">Reference proteome</keyword>
<dbReference type="Gene3D" id="3.30.460.10">
    <property type="entry name" value="Beta Polymerase, domain 2"/>
    <property type="match status" value="1"/>
</dbReference>
<dbReference type="SUPFAM" id="SSF81301">
    <property type="entry name" value="Nucleotidyltransferase"/>
    <property type="match status" value="1"/>
</dbReference>
<sequence>MDDDAFLTHVGERLGSLPGVEAVTLGGSRAEGTNRPDSDWDFSVYYRGHFNPQSLRDLGWPGTVGELGSWSSVPNTVFNGGAWLTIEGRASDVHYRDLDVVDRVIAETAEGRFTTEPLWFHVAGLPSYLVLAELASKRVLVGELPDITYPAALREHAPDIWWEQAQAEFDYAARYHAASGRVTQCLGLVARAATCAAHAIVAARGVWVTNEKQLFARANLGEVDRMLATETLDPARLGDLVDRVREFCAAELARARAAQLP</sequence>
<proteinExistence type="predicted"/>
<dbReference type="CDD" id="cd05403">
    <property type="entry name" value="NT_KNTase_like"/>
    <property type="match status" value="1"/>
</dbReference>
<reference evidence="2" key="1">
    <citation type="journal article" date="2014" name="Int. J. Syst. Evol. Microbiol.">
        <title>Complete genome of a new Firmicutes species belonging to the dominant human colonic microbiota ('Ruminococcus bicirculans') reveals two chromosomes and a selective capacity to utilize plant glucans.</title>
        <authorList>
            <consortium name="NISC Comparative Sequencing Program"/>
            <person name="Wegmann U."/>
            <person name="Louis P."/>
            <person name="Goesmann A."/>
            <person name="Henrissat B."/>
            <person name="Duncan S.H."/>
            <person name="Flint H.J."/>
        </authorList>
    </citation>
    <scope>NUCLEOTIDE SEQUENCE</scope>
    <source>
        <strain evidence="2">JCM 17590</strain>
    </source>
</reference>
<evidence type="ECO:0000259" key="1">
    <source>
        <dbReference type="Pfam" id="PF01909"/>
    </source>
</evidence>
<dbReference type="RefSeq" id="WP_344790939.1">
    <property type="nucleotide sequence ID" value="NZ_BAABBV010000001.1"/>
</dbReference>
<dbReference type="Proteomes" id="UP001415169">
    <property type="component" value="Unassembled WGS sequence"/>
</dbReference>